<feature type="chain" id="PRO_5038497354" evidence="2">
    <location>
        <begin position="22"/>
        <end position="181"/>
    </location>
</feature>
<feature type="region of interest" description="Disordered" evidence="1">
    <location>
        <begin position="27"/>
        <end position="61"/>
    </location>
</feature>
<dbReference type="EMBL" id="ATAE01000011">
    <property type="protein sequence ID" value="ERN53986.1"/>
    <property type="molecule type" value="Genomic_DNA"/>
</dbReference>
<evidence type="ECO:0000256" key="1">
    <source>
        <dbReference type="SAM" id="MobiDB-lite"/>
    </source>
</evidence>
<evidence type="ECO:0000313" key="3">
    <source>
        <dbReference type="EMBL" id="ERN53986.1"/>
    </source>
</evidence>
<evidence type="ECO:0000256" key="2">
    <source>
        <dbReference type="SAM" id="SignalP"/>
    </source>
</evidence>
<keyword evidence="4" id="KW-1185">Reference proteome</keyword>
<reference evidence="3 4" key="1">
    <citation type="journal article" date="2013" name="Genome Announc.">
        <title>Genome Sequence of the Extreme Obligate Alkaliphile Bacillus marmarensis Strain DSM 21297.</title>
        <authorList>
            <person name="Wernick D.G."/>
            <person name="Choi K.Y."/>
            <person name="Tat C.A."/>
            <person name="Lafontaine Rivera J.G."/>
            <person name="Liao J.C."/>
        </authorList>
    </citation>
    <scope>NUCLEOTIDE SEQUENCE [LARGE SCALE GENOMIC DNA]</scope>
    <source>
        <strain evidence="3 4">DSM 21297</strain>
    </source>
</reference>
<dbReference type="AlphaFoldDB" id="U6STL1"/>
<feature type="signal peptide" evidence="2">
    <location>
        <begin position="1"/>
        <end position="21"/>
    </location>
</feature>
<name>U6STL1_9BACI</name>
<keyword evidence="2" id="KW-0732">Signal</keyword>
<dbReference type="Proteomes" id="UP000017170">
    <property type="component" value="Unassembled WGS sequence"/>
</dbReference>
<accession>U6STL1</accession>
<organism evidence="3 4">
    <name type="scientific">Alkalihalophilus marmarensis DSM 21297</name>
    <dbReference type="NCBI Taxonomy" id="1188261"/>
    <lineage>
        <taxon>Bacteria</taxon>
        <taxon>Bacillati</taxon>
        <taxon>Bacillota</taxon>
        <taxon>Bacilli</taxon>
        <taxon>Bacillales</taxon>
        <taxon>Bacillaceae</taxon>
        <taxon>Alkalihalophilus</taxon>
    </lineage>
</organism>
<dbReference type="RefSeq" id="WP_022627568.1">
    <property type="nucleotide sequence ID" value="NZ_ATAE01000011.1"/>
</dbReference>
<sequence>MKKYILSFFIFTGIIVLSACGSDEAVTETSEESQTEAVNEDQTEEEISSEETNTDSEDVESNEIDTEVFEYATQVDVTDAIDINEHVTLFVHMSEETQPGLATQHVVNQTYDFLQQEEIQDAKTVSVNVKQGEVKIAMFTVNTDQFVPQDDIPMSDVVLEASEIEFMTEDVKQYGENLGTW</sequence>
<dbReference type="PATRIC" id="fig|1188261.3.peg.1242"/>
<gene>
    <name evidence="3" type="ORF">A33I_09280</name>
</gene>
<comment type="caution">
    <text evidence="3">The sequence shown here is derived from an EMBL/GenBank/DDBJ whole genome shotgun (WGS) entry which is preliminary data.</text>
</comment>
<proteinExistence type="predicted"/>
<dbReference type="PROSITE" id="PS51257">
    <property type="entry name" value="PROKAR_LIPOPROTEIN"/>
    <property type="match status" value="1"/>
</dbReference>
<evidence type="ECO:0000313" key="4">
    <source>
        <dbReference type="Proteomes" id="UP000017170"/>
    </source>
</evidence>
<protein>
    <submittedName>
        <fullName evidence="3">Uncharacterized protein</fullName>
    </submittedName>
</protein>